<reference evidence="1 2" key="1">
    <citation type="submission" date="2018-03" db="EMBL/GenBank/DDBJ databases">
        <title>Genomic Encyclopedia of Archaeal and Bacterial Type Strains, Phase II (KMG-II): from individual species to whole genera.</title>
        <authorList>
            <person name="Goeker M."/>
        </authorList>
    </citation>
    <scope>NUCLEOTIDE SEQUENCE [LARGE SCALE GENOMIC DNA]</scope>
    <source>
        <strain evidence="1 2">DSM 44720</strain>
    </source>
</reference>
<evidence type="ECO:0000313" key="2">
    <source>
        <dbReference type="Proteomes" id="UP000239494"/>
    </source>
</evidence>
<dbReference type="EMBL" id="PVTF01000004">
    <property type="protein sequence ID" value="PRY42798.1"/>
    <property type="molecule type" value="Genomic_DNA"/>
</dbReference>
<gene>
    <name evidence="1" type="ORF">CLV43_104635</name>
</gene>
<accession>A0A2T0TAW8</accession>
<organism evidence="1 2">
    <name type="scientific">Umezawaea tangerina</name>
    <dbReference type="NCBI Taxonomy" id="84725"/>
    <lineage>
        <taxon>Bacteria</taxon>
        <taxon>Bacillati</taxon>
        <taxon>Actinomycetota</taxon>
        <taxon>Actinomycetes</taxon>
        <taxon>Pseudonocardiales</taxon>
        <taxon>Pseudonocardiaceae</taxon>
        <taxon>Umezawaea</taxon>
    </lineage>
</organism>
<dbReference type="AlphaFoldDB" id="A0A2T0TAW8"/>
<name>A0A2T0TAW8_9PSEU</name>
<evidence type="ECO:0000313" key="1">
    <source>
        <dbReference type="EMBL" id="PRY42798.1"/>
    </source>
</evidence>
<dbReference type="OrthoDB" id="4069919at2"/>
<keyword evidence="2" id="KW-1185">Reference proteome</keyword>
<protein>
    <submittedName>
        <fullName evidence="1">Uncharacterized protein</fullName>
    </submittedName>
</protein>
<dbReference type="Proteomes" id="UP000239494">
    <property type="component" value="Unassembled WGS sequence"/>
</dbReference>
<proteinExistence type="predicted"/>
<comment type="caution">
    <text evidence="1">The sequence shown here is derived from an EMBL/GenBank/DDBJ whole genome shotgun (WGS) entry which is preliminary data.</text>
</comment>
<sequence length="265" mass="29534">MIRFESDRLGGLHRYAYLPGEDLPIDDPWAGLFEEWADNGVLMARTPMTEYAVNNCNCEEVAVYLGLVWRLTEGRHRVALPAYYRDEAAALVGQEPTFVEWEYDVDAAAPDLEGRDRGFVPGRACVPFRPEPTPWQQEHAAQAGLFDLREPSDLVAMLRATLGDATAEVTVFAVEDRERLVHALRTQTRPELSSVLAPGDVFVDLSIGVDEHYSDSVIVVSHDDLGERLAELTEDAERRIEGYDPEELADMPAFLDAMAGLSGLR</sequence>
<dbReference type="RefSeq" id="WP_106188155.1">
    <property type="nucleotide sequence ID" value="NZ_PVTF01000004.1"/>
</dbReference>